<comment type="caution">
    <text evidence="6">The sequence shown here is derived from an EMBL/GenBank/DDBJ whole genome shotgun (WGS) entry which is preliminary data.</text>
</comment>
<keyword evidence="2" id="KW-0863">Zinc-finger</keyword>
<evidence type="ECO:0000256" key="4">
    <source>
        <dbReference type="SAM" id="MobiDB-lite"/>
    </source>
</evidence>
<name>A0ABD0T1N7_LOXSC</name>
<protein>
    <recommendedName>
        <fullName evidence="5">FLYWCH-type domain-containing protein</fullName>
    </recommendedName>
</protein>
<evidence type="ECO:0000256" key="3">
    <source>
        <dbReference type="ARBA" id="ARBA00022833"/>
    </source>
</evidence>
<dbReference type="EMBL" id="JBEDNZ010000011">
    <property type="protein sequence ID" value="KAL0831921.1"/>
    <property type="molecule type" value="Genomic_DNA"/>
</dbReference>
<reference evidence="6 7" key="1">
    <citation type="submission" date="2024-06" db="EMBL/GenBank/DDBJ databases">
        <title>A chromosome-level genome assembly of beet webworm, Loxostege sticticalis.</title>
        <authorList>
            <person name="Zhang Y."/>
        </authorList>
    </citation>
    <scope>NUCLEOTIDE SEQUENCE [LARGE SCALE GENOMIC DNA]</scope>
    <source>
        <strain evidence="6">AQ028</strain>
        <tissue evidence="6">Male pupae</tissue>
    </source>
</reference>
<feature type="region of interest" description="Disordered" evidence="4">
    <location>
        <begin position="303"/>
        <end position="322"/>
    </location>
</feature>
<dbReference type="AlphaFoldDB" id="A0ABD0T1N7"/>
<proteinExistence type="predicted"/>
<feature type="compositionally biased region" description="Basic and acidic residues" evidence="4">
    <location>
        <begin position="333"/>
        <end position="346"/>
    </location>
</feature>
<keyword evidence="3" id="KW-0862">Zinc</keyword>
<dbReference type="Gene3D" id="2.20.25.240">
    <property type="match status" value="1"/>
</dbReference>
<organism evidence="6 7">
    <name type="scientific">Loxostege sticticalis</name>
    <name type="common">Beet webworm moth</name>
    <dbReference type="NCBI Taxonomy" id="481309"/>
    <lineage>
        <taxon>Eukaryota</taxon>
        <taxon>Metazoa</taxon>
        <taxon>Ecdysozoa</taxon>
        <taxon>Arthropoda</taxon>
        <taxon>Hexapoda</taxon>
        <taxon>Insecta</taxon>
        <taxon>Pterygota</taxon>
        <taxon>Neoptera</taxon>
        <taxon>Endopterygota</taxon>
        <taxon>Lepidoptera</taxon>
        <taxon>Glossata</taxon>
        <taxon>Ditrysia</taxon>
        <taxon>Pyraloidea</taxon>
        <taxon>Crambidae</taxon>
        <taxon>Pyraustinae</taxon>
        <taxon>Loxostege</taxon>
    </lineage>
</organism>
<evidence type="ECO:0000256" key="2">
    <source>
        <dbReference type="ARBA" id="ARBA00022771"/>
    </source>
</evidence>
<feature type="domain" description="FLYWCH-type" evidence="5">
    <location>
        <begin position="11"/>
        <end position="69"/>
    </location>
</feature>
<gene>
    <name evidence="6" type="ORF">ABMA28_001440</name>
</gene>
<dbReference type="Pfam" id="PF04500">
    <property type="entry name" value="FLYWCH"/>
    <property type="match status" value="1"/>
</dbReference>
<evidence type="ECO:0000259" key="5">
    <source>
        <dbReference type="Pfam" id="PF04500"/>
    </source>
</evidence>
<dbReference type="InterPro" id="IPR007588">
    <property type="entry name" value="Znf_FLYWCH"/>
</dbReference>
<accession>A0ABD0T1N7</accession>
<feature type="compositionally biased region" description="Basic and acidic residues" evidence="4">
    <location>
        <begin position="385"/>
        <end position="402"/>
    </location>
</feature>
<sequence>MSVCFELHACFTTNSRGNDILIVDGYKFRRNGEGKGKLRWRCTSHTKFGCRAAIHTIDNQIVYYRSQHTTSYFIQVREVTPRKDHDSDRPVHILLPAGIRPKDKVGLLHAQPQAIAPPINWHASKFYKFFPQFSLCLIQIFHSQSAKLTSNLMKSKKNISKQRNKVCRPESPKEVLQDLLGDESKNIQGAVDEICQKYLQDIKQSDLNIKRDINIIHLPVEPGFCIKVTPGKAISRDDMIECFEHQQDPNRKKSYNKKVIMKRKRGRPSKKLVSVEEDKNILKNQVEENTKRKQNIKMDISDKKRQISKRGRRLNIPPGRSVTAEEVEEILKNQDAEKNKKNENLKKGAAAKKSQLPTPELDISLNIPREKSLKKGDVETILNTQEEKTNKRDKTKKDDVPDRQCQLPVIRTLRLHLPPGMSVSADEVEMILKNKEDEINKKK</sequence>
<dbReference type="Proteomes" id="UP001549921">
    <property type="component" value="Unassembled WGS sequence"/>
</dbReference>
<evidence type="ECO:0000313" key="7">
    <source>
        <dbReference type="Proteomes" id="UP001549921"/>
    </source>
</evidence>
<evidence type="ECO:0000256" key="1">
    <source>
        <dbReference type="ARBA" id="ARBA00022723"/>
    </source>
</evidence>
<keyword evidence="1" id="KW-0479">Metal-binding</keyword>
<evidence type="ECO:0000313" key="6">
    <source>
        <dbReference type="EMBL" id="KAL0831921.1"/>
    </source>
</evidence>
<feature type="region of interest" description="Disordered" evidence="4">
    <location>
        <begin position="382"/>
        <end position="403"/>
    </location>
</feature>
<feature type="region of interest" description="Disordered" evidence="4">
    <location>
        <begin position="333"/>
        <end position="361"/>
    </location>
</feature>
<dbReference type="GO" id="GO:0008270">
    <property type="term" value="F:zinc ion binding"/>
    <property type="evidence" value="ECO:0007669"/>
    <property type="project" value="UniProtKB-KW"/>
</dbReference>